<proteinExistence type="inferred from homology"/>
<evidence type="ECO:0000256" key="4">
    <source>
        <dbReference type="ARBA" id="ARBA00023002"/>
    </source>
</evidence>
<dbReference type="InterPro" id="IPR036396">
    <property type="entry name" value="Cyt_P450_sf"/>
</dbReference>
<evidence type="ECO:0000256" key="5">
    <source>
        <dbReference type="ARBA" id="ARBA00023004"/>
    </source>
</evidence>
<dbReference type="GO" id="GO:0036199">
    <property type="term" value="F:cholest-4-en-3-one 26-monooxygenase activity"/>
    <property type="evidence" value="ECO:0007669"/>
    <property type="project" value="TreeGrafter"/>
</dbReference>
<dbReference type="GO" id="GO:0020037">
    <property type="term" value="F:heme binding"/>
    <property type="evidence" value="ECO:0007669"/>
    <property type="project" value="InterPro"/>
</dbReference>
<dbReference type="SUPFAM" id="SSF48264">
    <property type="entry name" value="Cytochrome P450"/>
    <property type="match status" value="1"/>
</dbReference>
<evidence type="ECO:0000256" key="1">
    <source>
        <dbReference type="ARBA" id="ARBA00010617"/>
    </source>
</evidence>
<dbReference type="PANTHER" id="PTHR46696:SF4">
    <property type="entry name" value="BIOTIN BIOSYNTHESIS CYTOCHROME P450"/>
    <property type="match status" value="1"/>
</dbReference>
<dbReference type="EMBL" id="CAFAAD010000049">
    <property type="protein sequence ID" value="CAB4790917.1"/>
    <property type="molecule type" value="Genomic_DNA"/>
</dbReference>
<dbReference type="PRINTS" id="PR00359">
    <property type="entry name" value="BP450"/>
</dbReference>
<evidence type="ECO:0000256" key="6">
    <source>
        <dbReference type="ARBA" id="ARBA00023033"/>
    </source>
</evidence>
<dbReference type="CDD" id="cd11033">
    <property type="entry name" value="CYP142-like"/>
    <property type="match status" value="1"/>
</dbReference>
<reference evidence="7" key="1">
    <citation type="submission" date="2020-05" db="EMBL/GenBank/DDBJ databases">
        <authorList>
            <person name="Chiriac C."/>
            <person name="Salcher M."/>
            <person name="Ghai R."/>
            <person name="Kavagutti S V."/>
        </authorList>
    </citation>
    <scope>NUCLEOTIDE SEQUENCE</scope>
</reference>
<evidence type="ECO:0000256" key="3">
    <source>
        <dbReference type="ARBA" id="ARBA00022723"/>
    </source>
</evidence>
<evidence type="ECO:0000256" key="2">
    <source>
        <dbReference type="ARBA" id="ARBA00022617"/>
    </source>
</evidence>
<keyword evidence="4" id="KW-0560">Oxidoreductase</keyword>
<dbReference type="FunFam" id="1.10.630.10:FF:000018">
    <property type="entry name" value="Cytochrome P450 monooxygenase"/>
    <property type="match status" value="1"/>
</dbReference>
<keyword evidence="6" id="KW-0503">Monooxygenase</keyword>
<keyword evidence="3" id="KW-0479">Metal-binding</keyword>
<evidence type="ECO:0000313" key="7">
    <source>
        <dbReference type="EMBL" id="CAB4790917.1"/>
    </source>
</evidence>
<keyword evidence="5" id="KW-0408">Iron</keyword>
<accession>A0A6J6XA73</accession>
<name>A0A6J6XA73_9ZZZZ</name>
<comment type="similarity">
    <text evidence="1">Belongs to the cytochrome P450 family.</text>
</comment>
<protein>
    <submittedName>
        <fullName evidence="7">Unannotated protein</fullName>
    </submittedName>
</protein>
<dbReference type="GO" id="GO:0006707">
    <property type="term" value="P:cholesterol catabolic process"/>
    <property type="evidence" value="ECO:0007669"/>
    <property type="project" value="TreeGrafter"/>
</dbReference>
<dbReference type="PRINTS" id="PR00385">
    <property type="entry name" value="P450"/>
</dbReference>
<dbReference type="GO" id="GO:0008395">
    <property type="term" value="F:steroid hydroxylase activity"/>
    <property type="evidence" value="ECO:0007669"/>
    <property type="project" value="TreeGrafter"/>
</dbReference>
<sequence length="515" mass="57827">MADSIPSESGLGRYWPRQALGPQRLLATRPVGSNLLRLGVPRRVCMAPFGDFHQVRTGPASPPLPTCPQKVAERSPSISVSAPKTRLLTVSAPIKGIRMTLEGIDLLDLDRFQRLEHYQMFDRLRAEDPVSWHEYPNAQGFWNVVKHKDLVGVNRDTGLFSSESGGISILTPDEFPGEAQGNDPRGLMMLYMDPPKHTRYRLLVNKGFTPRMIGLIEKYLEHRAVLIVDNIIERGSCDFVVDVASELPLQAIAEIMGVPQEDRMKLFDWSNRMIGIDDPEFADADGAAASGELFMYVNELGKQRKADPRDDIVTKLINSEVEGDSLSELEFDMFMMLLTVAGNETTRNTTSWGMWALMQNPEQYAALANDIDGKLDVAIEEVLRWATPVYHFRRTALDDTIIGDKEIKKGDKVVMWHISADRDEEVFDDPYQFNIERFPNEHIAFGGGGQHFCLGANLARMELKLIFREIMERIPDMRLAGDVEILRSNFIGGVKHMPVTYSAGARRNPAPLATA</sequence>
<dbReference type="Gene3D" id="1.10.630.10">
    <property type="entry name" value="Cytochrome P450"/>
    <property type="match status" value="1"/>
</dbReference>
<dbReference type="Pfam" id="PF00067">
    <property type="entry name" value="p450"/>
    <property type="match status" value="1"/>
</dbReference>
<gene>
    <name evidence="7" type="ORF">UFOPK2969_00804</name>
</gene>
<dbReference type="InterPro" id="IPR002397">
    <property type="entry name" value="Cyt_P450_B"/>
</dbReference>
<keyword evidence="2" id="KW-0349">Heme</keyword>
<dbReference type="AlphaFoldDB" id="A0A6J6XA73"/>
<dbReference type="GO" id="GO:0005506">
    <property type="term" value="F:iron ion binding"/>
    <property type="evidence" value="ECO:0007669"/>
    <property type="project" value="InterPro"/>
</dbReference>
<dbReference type="InterPro" id="IPR001128">
    <property type="entry name" value="Cyt_P450"/>
</dbReference>
<dbReference type="PANTHER" id="PTHR46696">
    <property type="entry name" value="P450, PUTATIVE (EUROFUNG)-RELATED"/>
    <property type="match status" value="1"/>
</dbReference>
<organism evidence="7">
    <name type="scientific">freshwater metagenome</name>
    <dbReference type="NCBI Taxonomy" id="449393"/>
    <lineage>
        <taxon>unclassified sequences</taxon>
        <taxon>metagenomes</taxon>
        <taxon>ecological metagenomes</taxon>
    </lineage>
</organism>